<keyword evidence="2" id="KW-0540">Nuclease</keyword>
<keyword evidence="3" id="KW-0255">Endonuclease</keyword>
<evidence type="ECO:0000313" key="7">
    <source>
        <dbReference type="EMBL" id="QBL02548.1"/>
    </source>
</evidence>
<evidence type="ECO:0000256" key="4">
    <source>
        <dbReference type="ARBA" id="ARBA00022801"/>
    </source>
</evidence>
<proteinExistence type="predicted"/>
<dbReference type="Pfam" id="PF07460">
    <property type="entry name" value="NUMOD3"/>
    <property type="match status" value="2"/>
</dbReference>
<dbReference type="InterPro" id="IPR003647">
    <property type="entry name" value="Intron_nuc_1_rpt"/>
</dbReference>
<gene>
    <name evidence="7" type="primary">orf283</name>
</gene>
<dbReference type="Gene3D" id="3.40.1440.10">
    <property type="entry name" value="GIY-YIG endonuclease"/>
    <property type="match status" value="1"/>
</dbReference>
<dbReference type="Pfam" id="PF07453">
    <property type="entry name" value="NUMOD1"/>
    <property type="match status" value="1"/>
</dbReference>
<keyword evidence="5" id="KW-0732">Signal</keyword>
<reference evidence="7" key="1">
    <citation type="journal article" date="2019" name="Mitochondrial DNA Part B Resour">
        <title>Characterization of the complete mitochondrial genome of Drechslerella brochopaga, a fungal species trapping nematodes with constricting rings.</title>
        <authorList>
            <person name="Fang M."/>
            <person name="Wang S."/>
            <person name="Xu J."/>
            <person name="Jiang L."/>
            <person name="Zhou D."/>
            <person name="Zhang K.-Q."/>
            <person name="Zhang Y."/>
        </authorList>
    </citation>
    <scope>NUCLEOTIDE SEQUENCE</scope>
    <source>
        <strain evidence="7">YMF1.03216</strain>
    </source>
</reference>
<dbReference type="NCBIfam" id="TIGR01453">
    <property type="entry name" value="grpIintron_endo"/>
    <property type="match status" value="1"/>
</dbReference>
<feature type="domain" description="GIY-YIG" evidence="6">
    <location>
        <begin position="62"/>
        <end position="155"/>
    </location>
</feature>
<dbReference type="GeneID" id="39411818"/>
<evidence type="ECO:0000259" key="6">
    <source>
        <dbReference type="PROSITE" id="PS50164"/>
    </source>
</evidence>
<dbReference type="GO" id="GO:0003677">
    <property type="term" value="F:DNA binding"/>
    <property type="evidence" value="ECO:0007669"/>
    <property type="project" value="InterPro"/>
</dbReference>
<dbReference type="InterPro" id="IPR000305">
    <property type="entry name" value="GIY-YIG_endonuc"/>
</dbReference>
<dbReference type="Pfam" id="PF01541">
    <property type="entry name" value="GIY-YIG"/>
    <property type="match status" value="1"/>
</dbReference>
<evidence type="ECO:0000256" key="2">
    <source>
        <dbReference type="ARBA" id="ARBA00022722"/>
    </source>
</evidence>
<dbReference type="SMART" id="SM00465">
    <property type="entry name" value="GIYc"/>
    <property type="match status" value="1"/>
</dbReference>
<dbReference type="CDD" id="cd10445">
    <property type="entry name" value="GIY-YIG_bI1_like"/>
    <property type="match status" value="1"/>
</dbReference>
<keyword evidence="7" id="KW-0496">Mitochondrion</keyword>
<dbReference type="InterPro" id="IPR003611">
    <property type="entry name" value="NUMOD3"/>
</dbReference>
<accession>A0A481ZQB6</accession>
<comment type="similarity">
    <text evidence="1">To endonucleases of group I introns of fungi and phage.</text>
</comment>
<feature type="chain" id="PRO_5019789947" description="GIY-YIG domain-containing protein" evidence="5">
    <location>
        <begin position="21"/>
        <end position="283"/>
    </location>
</feature>
<dbReference type="GO" id="GO:0004519">
    <property type="term" value="F:endonuclease activity"/>
    <property type="evidence" value="ECO:0007669"/>
    <property type="project" value="UniProtKB-KW"/>
</dbReference>
<dbReference type="InterPro" id="IPR010896">
    <property type="entry name" value="NUMOD1"/>
</dbReference>
<feature type="signal peptide" evidence="5">
    <location>
        <begin position="1"/>
        <end position="20"/>
    </location>
</feature>
<dbReference type="RefSeq" id="YP_009568467.1">
    <property type="nucleotide sequence ID" value="NC_041248.1"/>
</dbReference>
<dbReference type="SUPFAM" id="SSF64496">
    <property type="entry name" value="DNA-binding domain of intron-encoded endonucleases"/>
    <property type="match status" value="1"/>
</dbReference>
<organism evidence="7">
    <name type="scientific">Orbilia brochopaga</name>
    <dbReference type="NCBI Taxonomy" id="3140254"/>
    <lineage>
        <taxon>Eukaryota</taxon>
        <taxon>Fungi</taxon>
        <taxon>Dikarya</taxon>
        <taxon>Ascomycota</taxon>
        <taxon>Pezizomycotina</taxon>
        <taxon>Orbiliomycetes</taxon>
        <taxon>Orbiliales</taxon>
        <taxon>Orbiliaceae</taxon>
        <taxon>Orbilia</taxon>
    </lineage>
</organism>
<keyword evidence="4" id="KW-0378">Hydrolase</keyword>
<evidence type="ECO:0000256" key="5">
    <source>
        <dbReference type="SAM" id="SignalP"/>
    </source>
</evidence>
<dbReference type="SUPFAM" id="SSF82771">
    <property type="entry name" value="GIY-YIG endonuclease"/>
    <property type="match status" value="1"/>
</dbReference>
<protein>
    <recommendedName>
        <fullName evidence="6">GIY-YIG domain-containing protein</fullName>
    </recommendedName>
</protein>
<dbReference type="SMART" id="SM00497">
    <property type="entry name" value="IENR1"/>
    <property type="match status" value="1"/>
</dbReference>
<dbReference type="InterPro" id="IPR035901">
    <property type="entry name" value="GIY-YIG_endonuc_sf"/>
</dbReference>
<dbReference type="GO" id="GO:0016787">
    <property type="term" value="F:hydrolase activity"/>
    <property type="evidence" value="ECO:0007669"/>
    <property type="project" value="UniProtKB-KW"/>
</dbReference>
<geneLocation type="mitochondrion" evidence="7"/>
<dbReference type="EMBL" id="MK550698">
    <property type="protein sequence ID" value="QBL02548.1"/>
    <property type="molecule type" value="Genomic_DNA"/>
</dbReference>
<dbReference type="SMART" id="SM00496">
    <property type="entry name" value="IENR2"/>
    <property type="match status" value="3"/>
</dbReference>
<evidence type="ECO:0000256" key="1">
    <source>
        <dbReference type="ARBA" id="ARBA00010045"/>
    </source>
</evidence>
<dbReference type="AlphaFoldDB" id="A0A481ZQB6"/>
<name>A0A481ZQB6_9PEZI</name>
<dbReference type="PROSITE" id="PS50164">
    <property type="entry name" value="GIY_YIG"/>
    <property type="match status" value="1"/>
</dbReference>
<sequence>MLLQLAWCFLLFFLKTKTRGNGLNVSENESKPKLFLPLNPAKIYENITNLDNLALIKKELTGLSGVYAFKHNISEKMYIGSTVNLWSRFYEHTKGFNSNIYLQNAFNKYGLDKFSFIVLEFFSLPTSNENLSDKNLSLINLEQKYLDLIDDKYNINPKAGKTRLGSKHSEETKALLSKLNGLKFKGKTHTKEVVESIRKRMTGKNNPRFGKPVTEENKKLISDIFSKSVYVYNANTLTLIRKFDKHQDLVKSLNIAYKTIAKYKDSGKPYKNYIFSSTPLESS</sequence>
<reference evidence="7" key="2">
    <citation type="submission" date="2019-02" db="EMBL/GenBank/DDBJ databases">
        <authorList>
            <person name="Fang M.L."/>
            <person name="Zhang Y."/>
        </authorList>
    </citation>
    <scope>NUCLEOTIDE SEQUENCE</scope>
    <source>
        <strain evidence="7">YMF1.03216</strain>
    </source>
</reference>
<evidence type="ECO:0000256" key="3">
    <source>
        <dbReference type="ARBA" id="ARBA00022759"/>
    </source>
</evidence>
<dbReference type="InterPro" id="IPR006350">
    <property type="entry name" value="Intron_endoG1"/>
</dbReference>